<feature type="domain" description="Alpha-ketoglutarate-dependent dioxygenase AlkB-like" evidence="1">
    <location>
        <begin position="36"/>
        <end position="213"/>
    </location>
</feature>
<dbReference type="EMBL" id="JACAZE010000001">
    <property type="protein sequence ID" value="KAF7322593.1"/>
    <property type="molecule type" value="Genomic_DNA"/>
</dbReference>
<dbReference type="OrthoDB" id="28127at2759"/>
<dbReference type="InterPro" id="IPR037151">
    <property type="entry name" value="AlkB-like_sf"/>
</dbReference>
<sequence>MDASRSHASFSPTPMLRKFISTSSRLAERTNLSFHPSFFSLAEQRVLLNAALHKLDAMESGAHRRKRKAFIRASNYSPENTKTLQEMFLPDEYYEFHEGHYDGVITNYREMHLSSWPTSDFSDLPPILERLHALLPSQDTQTHLLHLASDGEIRPHVDNTAASGTWILGCSLGADRVLRMENEGGDDVFTLPLPSGSVYIQRDELRFNYKHSILLGDGGQRLSIMIRDRISASN</sequence>
<dbReference type="AlphaFoldDB" id="A0A8H6WPR3"/>
<proteinExistence type="predicted"/>
<dbReference type="InterPro" id="IPR027450">
    <property type="entry name" value="AlkB-like"/>
</dbReference>
<evidence type="ECO:0000313" key="3">
    <source>
        <dbReference type="Proteomes" id="UP000613580"/>
    </source>
</evidence>
<dbReference type="GO" id="GO:0006631">
    <property type="term" value="P:fatty acid metabolic process"/>
    <property type="evidence" value="ECO:0007669"/>
    <property type="project" value="TreeGrafter"/>
</dbReference>
<dbReference type="GO" id="GO:0016706">
    <property type="term" value="F:2-oxoglutarate-dependent dioxygenase activity"/>
    <property type="evidence" value="ECO:0007669"/>
    <property type="project" value="TreeGrafter"/>
</dbReference>
<accession>A0A8H6WPR3</accession>
<dbReference type="InterPro" id="IPR032870">
    <property type="entry name" value="ALKBH7-like"/>
</dbReference>
<dbReference type="PANTHER" id="PTHR21052">
    <property type="entry name" value="SPERMATOGENESIS ASSOCIATED 11-RELATED"/>
    <property type="match status" value="1"/>
</dbReference>
<protein>
    <submittedName>
        <fullName evidence="2">2OG-FeII-Oxy-2 domain-containing protein</fullName>
    </submittedName>
</protein>
<dbReference type="Proteomes" id="UP000613580">
    <property type="component" value="Unassembled WGS sequence"/>
</dbReference>
<reference evidence="2" key="1">
    <citation type="submission" date="2020-05" db="EMBL/GenBank/DDBJ databases">
        <title>Mycena genomes resolve the evolution of fungal bioluminescence.</title>
        <authorList>
            <person name="Tsai I.J."/>
        </authorList>
    </citation>
    <scope>NUCLEOTIDE SEQUENCE</scope>
    <source>
        <strain evidence="2">110903Hualien_Pintung</strain>
    </source>
</reference>
<dbReference type="SUPFAM" id="SSF51197">
    <property type="entry name" value="Clavaminate synthase-like"/>
    <property type="match status" value="1"/>
</dbReference>
<dbReference type="Gene3D" id="2.60.120.590">
    <property type="entry name" value="Alpha-ketoglutarate-dependent dioxygenase AlkB-like"/>
    <property type="match status" value="1"/>
</dbReference>
<dbReference type="PANTHER" id="PTHR21052:SF0">
    <property type="entry name" value="ALPHA-KETOGLUTARATE-DEPENDENT DIOXYGENASE ALKB HOMOLOG 7, MITOCHONDRIAL"/>
    <property type="match status" value="1"/>
</dbReference>
<organism evidence="2 3">
    <name type="scientific">Mycena chlorophos</name>
    <name type="common">Agaric fungus</name>
    <name type="synonym">Agaricus chlorophos</name>
    <dbReference type="NCBI Taxonomy" id="658473"/>
    <lineage>
        <taxon>Eukaryota</taxon>
        <taxon>Fungi</taxon>
        <taxon>Dikarya</taxon>
        <taxon>Basidiomycota</taxon>
        <taxon>Agaricomycotina</taxon>
        <taxon>Agaricomycetes</taxon>
        <taxon>Agaricomycetidae</taxon>
        <taxon>Agaricales</taxon>
        <taxon>Marasmiineae</taxon>
        <taxon>Mycenaceae</taxon>
        <taxon>Mycena</taxon>
    </lineage>
</organism>
<name>A0A8H6WPR3_MYCCL</name>
<keyword evidence="3" id="KW-1185">Reference proteome</keyword>
<evidence type="ECO:0000259" key="1">
    <source>
        <dbReference type="Pfam" id="PF13532"/>
    </source>
</evidence>
<comment type="caution">
    <text evidence="2">The sequence shown here is derived from an EMBL/GenBank/DDBJ whole genome shotgun (WGS) entry which is preliminary data.</text>
</comment>
<evidence type="ECO:0000313" key="2">
    <source>
        <dbReference type="EMBL" id="KAF7322593.1"/>
    </source>
</evidence>
<dbReference type="Pfam" id="PF13532">
    <property type="entry name" value="2OG-FeII_Oxy_2"/>
    <property type="match status" value="1"/>
</dbReference>
<dbReference type="GO" id="GO:0006974">
    <property type="term" value="P:DNA damage response"/>
    <property type="evidence" value="ECO:0007669"/>
    <property type="project" value="InterPro"/>
</dbReference>
<gene>
    <name evidence="2" type="ORF">HMN09_00037800</name>
</gene>
<dbReference type="GO" id="GO:0005759">
    <property type="term" value="C:mitochondrial matrix"/>
    <property type="evidence" value="ECO:0007669"/>
    <property type="project" value="TreeGrafter"/>
</dbReference>